<protein>
    <submittedName>
        <fullName evidence="3">Uncharacterized protein</fullName>
    </submittedName>
</protein>
<dbReference type="AlphaFoldDB" id="A0A971S104"/>
<feature type="region of interest" description="Disordered" evidence="1">
    <location>
        <begin position="65"/>
        <end position="108"/>
    </location>
</feature>
<reference evidence="3" key="1">
    <citation type="journal article" date="2020" name="Biotechnol. Biofuels">
        <title>New insights from the biogas microbiome by comprehensive genome-resolved metagenomics of nearly 1600 species originating from multiple anaerobic digesters.</title>
        <authorList>
            <person name="Campanaro S."/>
            <person name="Treu L."/>
            <person name="Rodriguez-R L.M."/>
            <person name="Kovalovszki A."/>
            <person name="Ziels R.M."/>
            <person name="Maus I."/>
            <person name="Zhu X."/>
            <person name="Kougias P.G."/>
            <person name="Basile A."/>
            <person name="Luo G."/>
            <person name="Schluter A."/>
            <person name="Konstantinidis K.T."/>
            <person name="Angelidaki I."/>
        </authorList>
    </citation>
    <scope>NUCLEOTIDE SEQUENCE</scope>
    <source>
        <strain evidence="3">AS06rmzACSIP_7</strain>
    </source>
</reference>
<gene>
    <name evidence="3" type="ORF">GXY80_09065</name>
</gene>
<proteinExistence type="predicted"/>
<evidence type="ECO:0000313" key="4">
    <source>
        <dbReference type="Proteomes" id="UP000777265"/>
    </source>
</evidence>
<keyword evidence="2" id="KW-0732">Signal</keyword>
<dbReference type="EMBL" id="JAAYEE010000147">
    <property type="protein sequence ID" value="NLW35613.1"/>
    <property type="molecule type" value="Genomic_DNA"/>
</dbReference>
<feature type="signal peptide" evidence="2">
    <location>
        <begin position="1"/>
        <end position="37"/>
    </location>
</feature>
<dbReference type="Proteomes" id="UP000777265">
    <property type="component" value="Unassembled WGS sequence"/>
</dbReference>
<sequence length="108" mass="11527">MMRKKSGHDKVFKKRIASPMMAVLWGYGLPAPVAAFAAPQGGVPTSGSAAIPQSGNVTAINRATRKAAISRRSSSTKPQETVDFRRSRINSRVRLKGSEPSPFGSFPA</sequence>
<evidence type="ECO:0000256" key="2">
    <source>
        <dbReference type="SAM" id="SignalP"/>
    </source>
</evidence>
<name>A0A971S104_9BACT</name>
<accession>A0A971S104</accession>
<reference evidence="3" key="2">
    <citation type="submission" date="2020-01" db="EMBL/GenBank/DDBJ databases">
        <authorList>
            <person name="Campanaro S."/>
        </authorList>
    </citation>
    <scope>NUCLEOTIDE SEQUENCE</scope>
    <source>
        <strain evidence="3">AS06rmzACSIP_7</strain>
    </source>
</reference>
<comment type="caution">
    <text evidence="3">The sequence shown here is derived from an EMBL/GenBank/DDBJ whole genome shotgun (WGS) entry which is preliminary data.</text>
</comment>
<organism evidence="3 4">
    <name type="scientific">Syntrophorhabdus aromaticivorans</name>
    <dbReference type="NCBI Taxonomy" id="328301"/>
    <lineage>
        <taxon>Bacteria</taxon>
        <taxon>Pseudomonadati</taxon>
        <taxon>Thermodesulfobacteriota</taxon>
        <taxon>Syntrophorhabdia</taxon>
        <taxon>Syntrophorhabdales</taxon>
        <taxon>Syntrophorhabdaceae</taxon>
        <taxon>Syntrophorhabdus</taxon>
    </lineage>
</organism>
<evidence type="ECO:0000256" key="1">
    <source>
        <dbReference type="SAM" id="MobiDB-lite"/>
    </source>
</evidence>
<evidence type="ECO:0000313" key="3">
    <source>
        <dbReference type="EMBL" id="NLW35613.1"/>
    </source>
</evidence>
<feature type="chain" id="PRO_5037308386" evidence="2">
    <location>
        <begin position="38"/>
        <end position="108"/>
    </location>
</feature>